<evidence type="ECO:0000256" key="4">
    <source>
        <dbReference type="ARBA" id="ARBA00023136"/>
    </source>
</evidence>
<dbReference type="InterPro" id="IPR047817">
    <property type="entry name" value="ABC2_TM_bact-type"/>
</dbReference>
<dbReference type="PANTHER" id="PTHR43229">
    <property type="entry name" value="NODULATION PROTEIN J"/>
    <property type="match status" value="1"/>
</dbReference>
<dbReference type="PROSITE" id="PS51012">
    <property type="entry name" value="ABC_TM2"/>
    <property type="match status" value="1"/>
</dbReference>
<organism evidence="7 8">
    <name type="scientific">Candidatus Methanoperedens nitratireducens</name>
    <dbReference type="NCBI Taxonomy" id="1392998"/>
    <lineage>
        <taxon>Archaea</taxon>
        <taxon>Methanobacteriati</taxon>
        <taxon>Methanobacteriota</taxon>
        <taxon>Stenosarchaea group</taxon>
        <taxon>Methanomicrobia</taxon>
        <taxon>Methanosarcinales</taxon>
        <taxon>ANME-2 cluster</taxon>
        <taxon>Candidatus Methanoperedentaceae</taxon>
        <taxon>Candidatus Methanoperedens</taxon>
    </lineage>
</organism>
<dbReference type="InterPro" id="IPR013525">
    <property type="entry name" value="ABC2_TM"/>
</dbReference>
<evidence type="ECO:0000256" key="5">
    <source>
        <dbReference type="SAM" id="Phobius"/>
    </source>
</evidence>
<dbReference type="InterPro" id="IPR051784">
    <property type="entry name" value="Nod_factor_ABC_transporter"/>
</dbReference>
<dbReference type="EMBL" id="LKCM01000095">
    <property type="protein sequence ID" value="KPQ44401.1"/>
    <property type="molecule type" value="Genomic_DNA"/>
</dbReference>
<feature type="transmembrane region" description="Helical" evidence="5">
    <location>
        <begin position="57"/>
        <end position="81"/>
    </location>
</feature>
<feature type="transmembrane region" description="Helical" evidence="5">
    <location>
        <begin position="25"/>
        <end position="45"/>
    </location>
</feature>
<dbReference type="PANTHER" id="PTHR43229:SF2">
    <property type="entry name" value="NODULATION PROTEIN J"/>
    <property type="match status" value="1"/>
</dbReference>
<proteinExistence type="predicted"/>
<feature type="transmembrane region" description="Helical" evidence="5">
    <location>
        <begin position="102"/>
        <end position="129"/>
    </location>
</feature>
<dbReference type="InterPro" id="IPR000412">
    <property type="entry name" value="ABC_2_transport"/>
</dbReference>
<evidence type="ECO:0000256" key="3">
    <source>
        <dbReference type="ARBA" id="ARBA00022989"/>
    </source>
</evidence>
<gene>
    <name evidence="7" type="ORF">MPEBLZ_01034</name>
</gene>
<name>A0A0P8CBZ7_9EURY</name>
<evidence type="ECO:0000256" key="1">
    <source>
        <dbReference type="ARBA" id="ARBA00004141"/>
    </source>
</evidence>
<feature type="transmembrane region" description="Helical" evidence="5">
    <location>
        <begin position="169"/>
        <end position="188"/>
    </location>
</feature>
<feature type="transmembrane region" description="Helical" evidence="5">
    <location>
        <begin position="135"/>
        <end position="157"/>
    </location>
</feature>
<dbReference type="PRINTS" id="PR00164">
    <property type="entry name" value="ABC2TRNSPORT"/>
</dbReference>
<keyword evidence="4 5" id="KW-0472">Membrane</keyword>
<sequence>MSEIEGIYAVWLREAKIYIREKERLISSVISPLLWIFGFGAGLGSTVEMISGYPYQIFIYPGIMVMTVLFTSLFYGVYIIWDRKLDFLKEVLVAPISRASVFAGKMLGGATDAMVQVIYLIIIGFFISIPFTPLVILEAFLMLLLISIAMVSIGLVIGANLKSPEGFSLVINFVMWPMFFFSGALFPVSNLAPWLSAVTYINPLTYGVDAMRGIILGINHFPILLDAGVLVLFATIIMGIGILSFRRM</sequence>
<accession>A0A0P8CBZ7</accession>
<dbReference type="Proteomes" id="UP000050360">
    <property type="component" value="Unassembled WGS sequence"/>
</dbReference>
<feature type="transmembrane region" description="Helical" evidence="5">
    <location>
        <begin position="221"/>
        <end position="245"/>
    </location>
</feature>
<dbReference type="GO" id="GO:0140359">
    <property type="term" value="F:ABC-type transporter activity"/>
    <property type="evidence" value="ECO:0007669"/>
    <property type="project" value="InterPro"/>
</dbReference>
<keyword evidence="3 5" id="KW-1133">Transmembrane helix</keyword>
<evidence type="ECO:0000313" key="8">
    <source>
        <dbReference type="Proteomes" id="UP000050360"/>
    </source>
</evidence>
<keyword evidence="2 5" id="KW-0812">Transmembrane</keyword>
<evidence type="ECO:0000313" key="7">
    <source>
        <dbReference type="EMBL" id="KPQ44401.1"/>
    </source>
</evidence>
<reference evidence="7 8" key="1">
    <citation type="submission" date="2015-09" db="EMBL/GenBank/DDBJ databases">
        <title>A metagenomics-based metabolic model of nitrate-dependent anaerobic oxidation of methane by Methanoperedens-like archaea.</title>
        <authorList>
            <person name="Arshad A."/>
            <person name="Speth D.R."/>
            <person name="De Graaf R.M."/>
            <person name="Op Den Camp H.J."/>
            <person name="Jetten M.S."/>
            <person name="Welte C.U."/>
        </authorList>
    </citation>
    <scope>NUCLEOTIDE SEQUENCE [LARGE SCALE GENOMIC DNA]</scope>
</reference>
<comment type="subcellular location">
    <subcellularLocation>
        <location evidence="1">Membrane</location>
        <topology evidence="1">Multi-pass membrane protein</topology>
    </subcellularLocation>
</comment>
<feature type="domain" description="ABC transmembrane type-2" evidence="6">
    <location>
        <begin position="23"/>
        <end position="248"/>
    </location>
</feature>
<dbReference type="AlphaFoldDB" id="A0A0P8CBZ7"/>
<dbReference type="PIRSF" id="PIRSF006648">
    <property type="entry name" value="DrrB"/>
    <property type="match status" value="1"/>
</dbReference>
<comment type="caution">
    <text evidence="7">The sequence shown here is derived from an EMBL/GenBank/DDBJ whole genome shotgun (WGS) entry which is preliminary data.</text>
</comment>
<protein>
    <submittedName>
        <fullName evidence="7">Multidrug ABC transporter permease</fullName>
    </submittedName>
</protein>
<dbReference type="GO" id="GO:0043190">
    <property type="term" value="C:ATP-binding cassette (ABC) transporter complex"/>
    <property type="evidence" value="ECO:0007669"/>
    <property type="project" value="InterPro"/>
</dbReference>
<evidence type="ECO:0000256" key="2">
    <source>
        <dbReference type="ARBA" id="ARBA00022692"/>
    </source>
</evidence>
<evidence type="ECO:0000259" key="6">
    <source>
        <dbReference type="PROSITE" id="PS51012"/>
    </source>
</evidence>
<dbReference type="Pfam" id="PF01061">
    <property type="entry name" value="ABC2_membrane"/>
    <property type="match status" value="1"/>
</dbReference>